<name>A0A226DAV1_FOLCA</name>
<feature type="chain" id="PRO_5012691601" evidence="2">
    <location>
        <begin position="21"/>
        <end position="405"/>
    </location>
</feature>
<keyword evidence="2" id="KW-0732">Signal</keyword>
<proteinExistence type="predicted"/>
<evidence type="ECO:0000256" key="2">
    <source>
        <dbReference type="SAM" id="SignalP"/>
    </source>
</evidence>
<gene>
    <name evidence="3" type="ORF">Fcan01_23171</name>
</gene>
<evidence type="ECO:0000256" key="1">
    <source>
        <dbReference type="SAM" id="Phobius"/>
    </source>
</evidence>
<keyword evidence="4" id="KW-1185">Reference proteome</keyword>
<dbReference type="EMBL" id="LNIX01000027">
    <property type="protein sequence ID" value="OXA42028.1"/>
    <property type="molecule type" value="Genomic_DNA"/>
</dbReference>
<accession>A0A226DAV1</accession>
<keyword evidence="1" id="KW-0812">Transmembrane</keyword>
<evidence type="ECO:0000313" key="3">
    <source>
        <dbReference type="EMBL" id="OXA42028.1"/>
    </source>
</evidence>
<comment type="caution">
    <text evidence="3">The sequence shown here is derived from an EMBL/GenBank/DDBJ whole genome shotgun (WGS) entry which is preliminary data.</text>
</comment>
<dbReference type="AlphaFoldDB" id="A0A226DAV1"/>
<feature type="signal peptide" evidence="2">
    <location>
        <begin position="1"/>
        <end position="20"/>
    </location>
</feature>
<sequence length="405" mass="46649">MGDFFYLLLVTVTPILYVRSTTIDQTGDKFLTTDEIFLINLTDYLVPFENCTTMVFTRDKLYLGSKWPTHVPIISLVYDTKISLVTGKLIEDKFSMVRRRNPHCWATFAIIPEKGDKQNVQIDFKKAIFIFEHIGVIEVILVDVTTTCNSILQFEYHNIYHQFKLVTPPNITYSGRKSGEMEYSVAWYHVQCAPADCFHKLVQMGKNVSRLGKYFWTIEGISVATLVKLTELANLTDNPGHRYSHDVLKKVADVTTFHQIISYLILEDVLIYGFALKHPYHHFEGLFPLYSFQSRGYGFILHGVKKYGFVSCYGIKKDSDTLGTLSSPFDVTSWAYMAVCFIIVVLILTSILRRFISDALVIFVGISLENSGSLSAYEIGFKRKGYVWNLYHSRNLDYLRRNYFN</sequence>
<keyword evidence="1" id="KW-1133">Transmembrane helix</keyword>
<feature type="transmembrane region" description="Helical" evidence="1">
    <location>
        <begin position="334"/>
        <end position="352"/>
    </location>
</feature>
<dbReference type="Proteomes" id="UP000198287">
    <property type="component" value="Unassembled WGS sequence"/>
</dbReference>
<protein>
    <submittedName>
        <fullName evidence="3">Uncharacterized protein</fullName>
    </submittedName>
</protein>
<evidence type="ECO:0000313" key="4">
    <source>
        <dbReference type="Proteomes" id="UP000198287"/>
    </source>
</evidence>
<keyword evidence="1" id="KW-0472">Membrane</keyword>
<reference evidence="3 4" key="1">
    <citation type="submission" date="2015-12" db="EMBL/GenBank/DDBJ databases">
        <title>The genome of Folsomia candida.</title>
        <authorList>
            <person name="Faddeeva A."/>
            <person name="Derks M.F."/>
            <person name="Anvar Y."/>
            <person name="Smit S."/>
            <person name="Van Straalen N."/>
            <person name="Roelofs D."/>
        </authorList>
    </citation>
    <scope>NUCLEOTIDE SEQUENCE [LARGE SCALE GENOMIC DNA]</scope>
    <source>
        <strain evidence="3 4">VU population</strain>
        <tissue evidence="3">Whole body</tissue>
    </source>
</reference>
<organism evidence="3 4">
    <name type="scientific">Folsomia candida</name>
    <name type="common">Springtail</name>
    <dbReference type="NCBI Taxonomy" id="158441"/>
    <lineage>
        <taxon>Eukaryota</taxon>
        <taxon>Metazoa</taxon>
        <taxon>Ecdysozoa</taxon>
        <taxon>Arthropoda</taxon>
        <taxon>Hexapoda</taxon>
        <taxon>Collembola</taxon>
        <taxon>Entomobryomorpha</taxon>
        <taxon>Isotomoidea</taxon>
        <taxon>Isotomidae</taxon>
        <taxon>Proisotominae</taxon>
        <taxon>Folsomia</taxon>
    </lineage>
</organism>